<evidence type="ECO:0000313" key="3">
    <source>
        <dbReference type="EMBL" id="KAF8447227.1"/>
    </source>
</evidence>
<accession>A0AAD4C3G4</accession>
<organism evidence="3 4">
    <name type="scientific">Boletus edulis BED1</name>
    <dbReference type="NCBI Taxonomy" id="1328754"/>
    <lineage>
        <taxon>Eukaryota</taxon>
        <taxon>Fungi</taxon>
        <taxon>Dikarya</taxon>
        <taxon>Basidiomycota</taxon>
        <taxon>Agaricomycotina</taxon>
        <taxon>Agaricomycetes</taxon>
        <taxon>Agaricomycetidae</taxon>
        <taxon>Boletales</taxon>
        <taxon>Boletineae</taxon>
        <taxon>Boletaceae</taxon>
        <taxon>Boletoideae</taxon>
        <taxon>Boletus</taxon>
    </lineage>
</organism>
<sequence length="510" mass="55844">MEPQQVLFGASEEGGKQLFRKTERKIEIVVGIQSLPSTVSETVASCTRFRVLIIGKSGVGKSSLINKVFGVAGVDVSNTTRGSASIDQEYVAPDNERFVVHDSCGFEAADQNNLKAVRDFISRRRRMPELKDQLHAVWLCLAIPFAGARLLEAGVEDFLKKRKQILGNSGLIPLVVVFTKHDLLVNMLYADALRNEEVDDQARIHERELKSLETLCLRPVRAAAGSDCLSHVTVSTTEGYEKSLAALVDVTTKDIQKYVKDEAVHYIAAIAQRVSISVKIALTMSVGEKRYWKALTASPNFHNQSMKVCLDVIHKDVITVWNLNDPKNSLQKDDFKAGLLSTPNLRVRDIADIQTTTKTSITVVAALVTIIASVAGTGGAALPIIVPVAGAAILVKLAHNIYRTSQDIVKQLMAYIVDLTCVMQAVFLLVSVRNGIVDVEVIAMAKQAYEKTNRADVHTAINNFEVNLAMAPGKRDHVLDKIKELIGSHSVGDEEISNLRKKLQTSSVPV</sequence>
<feature type="domain" description="G" evidence="2">
    <location>
        <begin position="50"/>
        <end position="122"/>
    </location>
</feature>
<dbReference type="CDD" id="cd00882">
    <property type="entry name" value="Ras_like_GTPase"/>
    <property type="match status" value="1"/>
</dbReference>
<dbReference type="Gene3D" id="3.40.50.300">
    <property type="entry name" value="P-loop containing nucleotide triphosphate hydrolases"/>
    <property type="match status" value="1"/>
</dbReference>
<reference evidence="3" key="1">
    <citation type="submission" date="2019-10" db="EMBL/GenBank/DDBJ databases">
        <authorList>
            <consortium name="DOE Joint Genome Institute"/>
            <person name="Kuo A."/>
            <person name="Miyauchi S."/>
            <person name="Kiss E."/>
            <person name="Drula E."/>
            <person name="Kohler A."/>
            <person name="Sanchez-Garcia M."/>
            <person name="Andreopoulos B."/>
            <person name="Barry K.W."/>
            <person name="Bonito G."/>
            <person name="Buee M."/>
            <person name="Carver A."/>
            <person name="Chen C."/>
            <person name="Cichocki N."/>
            <person name="Clum A."/>
            <person name="Culley D."/>
            <person name="Crous P.W."/>
            <person name="Fauchery L."/>
            <person name="Girlanda M."/>
            <person name="Hayes R."/>
            <person name="Keri Z."/>
            <person name="LaButti K."/>
            <person name="Lipzen A."/>
            <person name="Lombard V."/>
            <person name="Magnuson J."/>
            <person name="Maillard F."/>
            <person name="Morin E."/>
            <person name="Murat C."/>
            <person name="Nolan M."/>
            <person name="Ohm R."/>
            <person name="Pangilinan J."/>
            <person name="Pereira M."/>
            <person name="Perotto S."/>
            <person name="Peter M."/>
            <person name="Riley R."/>
            <person name="Sitrit Y."/>
            <person name="Stielow B."/>
            <person name="Szollosi G."/>
            <person name="Zifcakova L."/>
            <person name="Stursova M."/>
            <person name="Spatafora J.W."/>
            <person name="Tedersoo L."/>
            <person name="Vaario L.-M."/>
            <person name="Yamada A."/>
            <person name="Yan M."/>
            <person name="Wang P."/>
            <person name="Xu J."/>
            <person name="Bruns T."/>
            <person name="Baldrian P."/>
            <person name="Vilgalys R."/>
            <person name="Henrissat B."/>
            <person name="Grigoriev I.V."/>
            <person name="Hibbett D."/>
            <person name="Nagy L.G."/>
            <person name="Martin F.M."/>
        </authorList>
    </citation>
    <scope>NUCLEOTIDE SEQUENCE</scope>
    <source>
        <strain evidence="3">BED1</strain>
    </source>
</reference>
<dbReference type="SUPFAM" id="SSF52540">
    <property type="entry name" value="P-loop containing nucleoside triphosphate hydrolases"/>
    <property type="match status" value="1"/>
</dbReference>
<dbReference type="Pfam" id="PF01926">
    <property type="entry name" value="MMR_HSR1"/>
    <property type="match status" value="1"/>
</dbReference>
<gene>
    <name evidence="3" type="ORF">L210DRAFT_2784930</name>
</gene>
<name>A0AAD4C3G4_BOLED</name>
<keyword evidence="1" id="KW-0472">Membrane</keyword>
<dbReference type="GO" id="GO:0005525">
    <property type="term" value="F:GTP binding"/>
    <property type="evidence" value="ECO:0007669"/>
    <property type="project" value="InterPro"/>
</dbReference>
<evidence type="ECO:0000256" key="1">
    <source>
        <dbReference type="SAM" id="Phobius"/>
    </source>
</evidence>
<dbReference type="InterPro" id="IPR006073">
    <property type="entry name" value="GTP-bd"/>
</dbReference>
<dbReference type="Proteomes" id="UP001194468">
    <property type="component" value="Unassembled WGS sequence"/>
</dbReference>
<evidence type="ECO:0000313" key="4">
    <source>
        <dbReference type="Proteomes" id="UP001194468"/>
    </source>
</evidence>
<protein>
    <recommendedName>
        <fullName evidence="2">G domain-containing protein</fullName>
    </recommendedName>
</protein>
<feature type="transmembrane region" description="Helical" evidence="1">
    <location>
        <begin position="363"/>
        <end position="391"/>
    </location>
</feature>
<dbReference type="EMBL" id="WHUW01000004">
    <property type="protein sequence ID" value="KAF8447227.1"/>
    <property type="molecule type" value="Genomic_DNA"/>
</dbReference>
<keyword evidence="1" id="KW-0812">Transmembrane</keyword>
<keyword evidence="4" id="KW-1185">Reference proteome</keyword>
<keyword evidence="1" id="KW-1133">Transmembrane helix</keyword>
<proteinExistence type="predicted"/>
<evidence type="ECO:0000259" key="2">
    <source>
        <dbReference type="Pfam" id="PF01926"/>
    </source>
</evidence>
<dbReference type="InterPro" id="IPR027417">
    <property type="entry name" value="P-loop_NTPase"/>
</dbReference>
<reference evidence="3" key="2">
    <citation type="journal article" date="2020" name="Nat. Commun.">
        <title>Large-scale genome sequencing of mycorrhizal fungi provides insights into the early evolution of symbiotic traits.</title>
        <authorList>
            <person name="Miyauchi S."/>
            <person name="Kiss E."/>
            <person name="Kuo A."/>
            <person name="Drula E."/>
            <person name="Kohler A."/>
            <person name="Sanchez-Garcia M."/>
            <person name="Morin E."/>
            <person name="Andreopoulos B."/>
            <person name="Barry K.W."/>
            <person name="Bonito G."/>
            <person name="Buee M."/>
            <person name="Carver A."/>
            <person name="Chen C."/>
            <person name="Cichocki N."/>
            <person name="Clum A."/>
            <person name="Culley D."/>
            <person name="Crous P.W."/>
            <person name="Fauchery L."/>
            <person name="Girlanda M."/>
            <person name="Hayes R.D."/>
            <person name="Keri Z."/>
            <person name="LaButti K."/>
            <person name="Lipzen A."/>
            <person name="Lombard V."/>
            <person name="Magnuson J."/>
            <person name="Maillard F."/>
            <person name="Murat C."/>
            <person name="Nolan M."/>
            <person name="Ohm R.A."/>
            <person name="Pangilinan J."/>
            <person name="Pereira M.F."/>
            <person name="Perotto S."/>
            <person name="Peter M."/>
            <person name="Pfister S."/>
            <person name="Riley R."/>
            <person name="Sitrit Y."/>
            <person name="Stielow J.B."/>
            <person name="Szollosi G."/>
            <person name="Zifcakova L."/>
            <person name="Stursova M."/>
            <person name="Spatafora J.W."/>
            <person name="Tedersoo L."/>
            <person name="Vaario L.M."/>
            <person name="Yamada A."/>
            <person name="Yan M."/>
            <person name="Wang P."/>
            <person name="Xu J."/>
            <person name="Bruns T."/>
            <person name="Baldrian P."/>
            <person name="Vilgalys R."/>
            <person name="Dunand C."/>
            <person name="Henrissat B."/>
            <person name="Grigoriev I.V."/>
            <person name="Hibbett D."/>
            <person name="Nagy L.G."/>
            <person name="Martin F.M."/>
        </authorList>
    </citation>
    <scope>NUCLEOTIDE SEQUENCE</scope>
    <source>
        <strain evidence="3">BED1</strain>
    </source>
</reference>
<feature type="transmembrane region" description="Helical" evidence="1">
    <location>
        <begin position="412"/>
        <end position="432"/>
    </location>
</feature>
<dbReference type="AlphaFoldDB" id="A0AAD4C3G4"/>
<comment type="caution">
    <text evidence="3">The sequence shown here is derived from an EMBL/GenBank/DDBJ whole genome shotgun (WGS) entry which is preliminary data.</text>
</comment>